<dbReference type="SUPFAM" id="SSF51905">
    <property type="entry name" value="FAD/NAD(P)-binding domain"/>
    <property type="match status" value="1"/>
</dbReference>
<gene>
    <name evidence="8" type="ORF">EJ02DRAFT_394090</name>
</gene>
<reference evidence="8" key="1">
    <citation type="journal article" date="2020" name="Stud. Mycol.">
        <title>101 Dothideomycetes genomes: a test case for predicting lifestyles and emergence of pathogens.</title>
        <authorList>
            <person name="Haridas S."/>
            <person name="Albert R."/>
            <person name="Binder M."/>
            <person name="Bloem J."/>
            <person name="Labutti K."/>
            <person name="Salamov A."/>
            <person name="Andreopoulos B."/>
            <person name="Baker S."/>
            <person name="Barry K."/>
            <person name="Bills G."/>
            <person name="Bluhm B."/>
            <person name="Cannon C."/>
            <person name="Castanera R."/>
            <person name="Culley D."/>
            <person name="Daum C."/>
            <person name="Ezra D."/>
            <person name="Gonzalez J."/>
            <person name="Henrissat B."/>
            <person name="Kuo A."/>
            <person name="Liang C."/>
            <person name="Lipzen A."/>
            <person name="Lutzoni F."/>
            <person name="Magnuson J."/>
            <person name="Mondo S."/>
            <person name="Nolan M."/>
            <person name="Ohm R."/>
            <person name="Pangilinan J."/>
            <person name="Park H.-J."/>
            <person name="Ramirez L."/>
            <person name="Alfaro M."/>
            <person name="Sun H."/>
            <person name="Tritt A."/>
            <person name="Yoshinaga Y."/>
            <person name="Zwiers L.-H."/>
            <person name="Turgeon B."/>
            <person name="Goodwin S."/>
            <person name="Spatafora J."/>
            <person name="Crous P."/>
            <person name="Grigoriev I."/>
        </authorList>
    </citation>
    <scope>NUCLEOTIDE SEQUENCE</scope>
    <source>
        <strain evidence="8">CBS 161.51</strain>
    </source>
</reference>
<proteinExistence type="inferred from homology"/>
<dbReference type="GO" id="GO:0004499">
    <property type="term" value="F:N,N-dimethylaniline monooxygenase activity"/>
    <property type="evidence" value="ECO:0007669"/>
    <property type="project" value="InterPro"/>
</dbReference>
<comment type="similarity">
    <text evidence="2">Belongs to the FAD-binding monooxygenase family.</text>
</comment>
<dbReference type="GO" id="GO:0050660">
    <property type="term" value="F:flavin adenine dinucleotide binding"/>
    <property type="evidence" value="ECO:0007669"/>
    <property type="project" value="InterPro"/>
</dbReference>
<keyword evidence="4" id="KW-0274">FAD</keyword>
<organism evidence="8 9">
    <name type="scientific">Clathrospora elynae</name>
    <dbReference type="NCBI Taxonomy" id="706981"/>
    <lineage>
        <taxon>Eukaryota</taxon>
        <taxon>Fungi</taxon>
        <taxon>Dikarya</taxon>
        <taxon>Ascomycota</taxon>
        <taxon>Pezizomycotina</taxon>
        <taxon>Dothideomycetes</taxon>
        <taxon>Pleosporomycetidae</taxon>
        <taxon>Pleosporales</taxon>
        <taxon>Diademaceae</taxon>
        <taxon>Clathrospora</taxon>
    </lineage>
</organism>
<dbReference type="InterPro" id="IPR050775">
    <property type="entry name" value="FAD-binding_Monooxygenases"/>
</dbReference>
<dbReference type="EMBL" id="ML976003">
    <property type="protein sequence ID" value="KAF1946450.1"/>
    <property type="molecule type" value="Genomic_DNA"/>
</dbReference>
<name>A0A6A5T2T2_9PLEO</name>
<keyword evidence="3" id="KW-0285">Flavoprotein</keyword>
<keyword evidence="9" id="KW-1185">Reference proteome</keyword>
<evidence type="ECO:0000256" key="3">
    <source>
        <dbReference type="ARBA" id="ARBA00022630"/>
    </source>
</evidence>
<dbReference type="Gene3D" id="3.50.50.60">
    <property type="entry name" value="FAD/NAD(P)-binding domain"/>
    <property type="match status" value="3"/>
</dbReference>
<protein>
    <submittedName>
        <fullName evidence="8">FAD/NAD(P)-binding domain-containing protein</fullName>
    </submittedName>
</protein>
<evidence type="ECO:0000313" key="9">
    <source>
        <dbReference type="Proteomes" id="UP000800038"/>
    </source>
</evidence>
<dbReference type="PRINTS" id="PR00411">
    <property type="entry name" value="PNDRDTASEI"/>
</dbReference>
<evidence type="ECO:0000256" key="7">
    <source>
        <dbReference type="ARBA" id="ARBA00023033"/>
    </source>
</evidence>
<evidence type="ECO:0000313" key="8">
    <source>
        <dbReference type="EMBL" id="KAF1946450.1"/>
    </source>
</evidence>
<dbReference type="PANTHER" id="PTHR43098:SF3">
    <property type="entry name" value="L-ORNITHINE N(5)-MONOOXYGENASE-RELATED"/>
    <property type="match status" value="1"/>
</dbReference>
<keyword evidence="7" id="KW-0503">Monooxygenase</keyword>
<dbReference type="InterPro" id="IPR036188">
    <property type="entry name" value="FAD/NAD-bd_sf"/>
</dbReference>
<evidence type="ECO:0000256" key="2">
    <source>
        <dbReference type="ARBA" id="ARBA00010139"/>
    </source>
</evidence>
<sequence>MNSVSASVSLDALIVGAGFGGAYQLKRLREEGYNVKLIETADTWGGVWYWNRYPGARVDSTTPHYEFSDPKLWTEWRWAQRFPGSQELRDYFQFVAKKWDLNRDAIFNTSATAATWHEASGTWHVQTNGDQSFVARYLLLNTGISAKRYVPDWPGIDTFSGTFIHPSYWPAEEPNLEGKNVAVIGTGATGVQLAQALSQKAKNFYLFQRTPNTAIPMKQVNYSGDEQALPKNAYHDLFAARSASFSGLSFNFLPKGTFEDTPEQRKQVYEELWAQGDFRFWVGTYYDMLSNEEANKEAYNFWKSKVRRRINDPRLQEILAPEIQPHSFGCKRISLENGYFEIFNQPNVTLVDMKSTPIVEVTESGIKTTGGEVKLDYIVCATGYDAVTGGLKNIDIRGVDGQKLTEKWAKGTKTYLGMSVSGFPNMFFTYGPQAPTAFCNGPTCAELQGEWIVKLMKEMTSSDKSKIEALPDVEQQRQWYMGDNIPGKPREPLIYLGGVPNYYKAISDVAADGYRGFERR</sequence>
<dbReference type="OrthoDB" id="66881at2759"/>
<dbReference type="InterPro" id="IPR020946">
    <property type="entry name" value="Flavin_mOase-like"/>
</dbReference>
<evidence type="ECO:0000256" key="4">
    <source>
        <dbReference type="ARBA" id="ARBA00022827"/>
    </source>
</evidence>
<keyword evidence="5" id="KW-0521">NADP</keyword>
<dbReference type="PANTHER" id="PTHR43098">
    <property type="entry name" value="L-ORNITHINE N(5)-MONOOXYGENASE-RELATED"/>
    <property type="match status" value="1"/>
</dbReference>
<accession>A0A6A5T2T2</accession>
<evidence type="ECO:0000256" key="1">
    <source>
        <dbReference type="ARBA" id="ARBA00001974"/>
    </source>
</evidence>
<evidence type="ECO:0000256" key="5">
    <source>
        <dbReference type="ARBA" id="ARBA00022857"/>
    </source>
</evidence>
<dbReference type="Pfam" id="PF00743">
    <property type="entry name" value="FMO-like"/>
    <property type="match status" value="1"/>
</dbReference>
<dbReference type="GO" id="GO:0050661">
    <property type="term" value="F:NADP binding"/>
    <property type="evidence" value="ECO:0007669"/>
    <property type="project" value="InterPro"/>
</dbReference>
<dbReference type="Proteomes" id="UP000800038">
    <property type="component" value="Unassembled WGS sequence"/>
</dbReference>
<dbReference type="AlphaFoldDB" id="A0A6A5T2T2"/>
<evidence type="ECO:0000256" key="6">
    <source>
        <dbReference type="ARBA" id="ARBA00023002"/>
    </source>
</evidence>
<comment type="cofactor">
    <cofactor evidence="1">
        <name>FAD</name>
        <dbReference type="ChEBI" id="CHEBI:57692"/>
    </cofactor>
</comment>
<keyword evidence="6" id="KW-0560">Oxidoreductase</keyword>